<proteinExistence type="predicted"/>
<evidence type="ECO:0000313" key="1">
    <source>
        <dbReference type="EMBL" id="KAJ7427616.1"/>
    </source>
</evidence>
<accession>A0ABQ9DXF6</accession>
<protein>
    <submittedName>
        <fullName evidence="1">Uncharacterized protein</fullName>
    </submittedName>
</protein>
<dbReference type="Proteomes" id="UP001145742">
    <property type="component" value="Unassembled WGS sequence"/>
</dbReference>
<gene>
    <name evidence="1" type="ORF">WISP_05326</name>
</gene>
<dbReference type="EMBL" id="WHWB01031897">
    <property type="protein sequence ID" value="KAJ7427616.1"/>
    <property type="molecule type" value="Genomic_DNA"/>
</dbReference>
<keyword evidence="2" id="KW-1185">Reference proteome</keyword>
<evidence type="ECO:0000313" key="2">
    <source>
        <dbReference type="Proteomes" id="UP001145742"/>
    </source>
</evidence>
<sequence length="144" mass="16117">MDIEATSGKQQAICTASSAFFSSLTQGWGAKQHFCEITFKKEKNIIVLKKFGSEKRGVRIRERNIYEDTKVSGAGEGGGALGARVEIPLQRMGVQRSIHLNEACGRDQHRTRRMPKRHCDPTGSLCWSRVLEGTWGPMEREAHT</sequence>
<organism evidence="1 2">
    <name type="scientific">Willisornis vidua</name>
    <name type="common">Xingu scale-backed antbird</name>
    <dbReference type="NCBI Taxonomy" id="1566151"/>
    <lineage>
        <taxon>Eukaryota</taxon>
        <taxon>Metazoa</taxon>
        <taxon>Chordata</taxon>
        <taxon>Craniata</taxon>
        <taxon>Vertebrata</taxon>
        <taxon>Euteleostomi</taxon>
        <taxon>Archelosauria</taxon>
        <taxon>Archosauria</taxon>
        <taxon>Dinosauria</taxon>
        <taxon>Saurischia</taxon>
        <taxon>Theropoda</taxon>
        <taxon>Coelurosauria</taxon>
        <taxon>Aves</taxon>
        <taxon>Neognathae</taxon>
        <taxon>Neoaves</taxon>
        <taxon>Telluraves</taxon>
        <taxon>Australaves</taxon>
        <taxon>Passeriformes</taxon>
        <taxon>Thamnophilidae</taxon>
        <taxon>Willisornis</taxon>
    </lineage>
</organism>
<reference evidence="1" key="1">
    <citation type="submission" date="2019-10" db="EMBL/GenBank/DDBJ databases">
        <authorList>
            <person name="Soares A.E.R."/>
            <person name="Aleixo A."/>
            <person name="Schneider P."/>
            <person name="Miyaki C.Y."/>
            <person name="Schneider M.P."/>
            <person name="Mello C."/>
            <person name="Vasconcelos A.T.R."/>
        </authorList>
    </citation>
    <scope>NUCLEOTIDE SEQUENCE</scope>
    <source>
        <tissue evidence="1">Muscle</tissue>
    </source>
</reference>
<name>A0ABQ9DXF6_9PASS</name>
<comment type="caution">
    <text evidence="1">The sequence shown here is derived from an EMBL/GenBank/DDBJ whole genome shotgun (WGS) entry which is preliminary data.</text>
</comment>